<evidence type="ECO:0000313" key="7">
    <source>
        <dbReference type="Proteomes" id="UP000003678"/>
    </source>
</evidence>
<gene>
    <name evidence="6" type="ORF">BCETI_7000201</name>
</gene>
<evidence type="ECO:0000256" key="2">
    <source>
        <dbReference type="ARBA" id="ARBA00022448"/>
    </source>
</evidence>
<dbReference type="GO" id="GO:0055052">
    <property type="term" value="C:ATP-binding cassette (ABC) transporter complex, substrate-binding subunit-containing"/>
    <property type="evidence" value="ECO:0007669"/>
    <property type="project" value="TreeGrafter"/>
</dbReference>
<comment type="similarity">
    <text evidence="1">Belongs to the bacterial solute-binding protein 1 family.</text>
</comment>
<dbReference type="EMBL" id="ACJD01000007">
    <property type="protein sequence ID" value="EEH12769.1"/>
    <property type="molecule type" value="Genomic_DNA"/>
</dbReference>
<accession>C0GBR8</accession>
<comment type="caution">
    <text evidence="6">The sequence shown here is derived from an EMBL/GenBank/DDBJ whole genome shotgun (WGS) entry which is preliminary data.</text>
</comment>
<dbReference type="GO" id="GO:0015768">
    <property type="term" value="P:maltose transport"/>
    <property type="evidence" value="ECO:0007669"/>
    <property type="project" value="TreeGrafter"/>
</dbReference>
<dbReference type="Proteomes" id="UP000003678">
    <property type="component" value="Unassembled WGS sequence"/>
</dbReference>
<keyword evidence="2" id="KW-0813">Transport</keyword>
<evidence type="ECO:0000256" key="4">
    <source>
        <dbReference type="ARBA" id="ARBA00022764"/>
    </source>
</evidence>
<evidence type="ECO:0000313" key="6">
    <source>
        <dbReference type="EMBL" id="EEH12769.1"/>
    </source>
</evidence>
<keyword evidence="3 5" id="KW-0732">Signal</keyword>
<feature type="chain" id="PRO_5002898194" evidence="5">
    <location>
        <begin position="40"/>
        <end position="425"/>
    </location>
</feature>
<dbReference type="Gene3D" id="3.40.190.10">
    <property type="entry name" value="Periplasmic binding protein-like II"/>
    <property type="match status" value="2"/>
</dbReference>
<dbReference type="PANTHER" id="PTHR30061">
    <property type="entry name" value="MALTOSE-BINDING PERIPLASMIC PROTEIN"/>
    <property type="match status" value="1"/>
</dbReference>
<protein>
    <submittedName>
        <fullName evidence="6">Sugar ABC transporter periplasmic sugar-binding protein</fullName>
    </submittedName>
</protein>
<dbReference type="GO" id="GO:0055085">
    <property type="term" value="P:transmembrane transport"/>
    <property type="evidence" value="ECO:0007669"/>
    <property type="project" value="InterPro"/>
</dbReference>
<evidence type="ECO:0000256" key="3">
    <source>
        <dbReference type="ARBA" id="ARBA00022729"/>
    </source>
</evidence>
<dbReference type="InterPro" id="IPR006061">
    <property type="entry name" value="SBP_1_CS"/>
</dbReference>
<dbReference type="Pfam" id="PF01547">
    <property type="entry name" value="SBP_bac_1"/>
    <property type="match status" value="1"/>
</dbReference>
<feature type="signal peptide" evidence="5">
    <location>
        <begin position="1"/>
        <end position="39"/>
    </location>
</feature>
<dbReference type="PANTHER" id="PTHR30061:SF50">
    <property type="entry name" value="MALTOSE_MALTODEXTRIN-BINDING PERIPLASMIC PROTEIN"/>
    <property type="match status" value="1"/>
</dbReference>
<name>C0GBR8_9HYPH</name>
<dbReference type="CDD" id="cd13585">
    <property type="entry name" value="PBP2_TMBP_like"/>
    <property type="match status" value="1"/>
</dbReference>
<proteinExistence type="inferred from homology"/>
<evidence type="ECO:0000256" key="1">
    <source>
        <dbReference type="ARBA" id="ARBA00008520"/>
    </source>
</evidence>
<organism evidence="6 7">
    <name type="scientific">Brucella ceti str. Cudo</name>
    <dbReference type="NCBI Taxonomy" id="595497"/>
    <lineage>
        <taxon>Bacteria</taxon>
        <taxon>Pseudomonadati</taxon>
        <taxon>Pseudomonadota</taxon>
        <taxon>Alphaproteobacteria</taxon>
        <taxon>Hyphomicrobiales</taxon>
        <taxon>Brucellaceae</taxon>
        <taxon>Brucella/Ochrobactrum group</taxon>
        <taxon>Brucella</taxon>
    </lineage>
</organism>
<reference evidence="6 7" key="1">
    <citation type="submission" date="2009-03" db="EMBL/GenBank/DDBJ databases">
        <authorList>
            <person name="Setubal J.C."/>
            <person name="Boyle S."/>
            <person name="Crasta O.R."/>
            <person name="Gillespie J.J."/>
            <person name="Kenyon R.W."/>
            <person name="Lu J."/>
            <person name="Mane S."/>
            <person name="Nagrani S."/>
            <person name="Shallom J.M."/>
            <person name="Shallom S."/>
            <person name="Shukla M."/>
            <person name="Snyder E.E."/>
            <person name="Sobral B.W."/>
            <person name="Wattam A.R."/>
            <person name="Will R."/>
            <person name="Williams K."/>
            <person name="Yoo H."/>
            <person name="Bruce D.H."/>
            <person name="Detter C."/>
            <person name="Munk C."/>
            <person name="Brettin T.S."/>
            <person name="Ficht T."/>
        </authorList>
    </citation>
    <scope>NUCLEOTIDE SEQUENCE [LARGE SCALE GENOMIC DNA]</scope>
    <source>
        <strain evidence="6 7">Cudo</strain>
    </source>
</reference>
<evidence type="ECO:0000256" key="5">
    <source>
        <dbReference type="SAM" id="SignalP"/>
    </source>
</evidence>
<dbReference type="SUPFAM" id="SSF53850">
    <property type="entry name" value="Periplasmic binding protein-like II"/>
    <property type="match status" value="1"/>
</dbReference>
<dbReference type="InterPro" id="IPR006059">
    <property type="entry name" value="SBP"/>
</dbReference>
<sequence length="425" mass="46808">MPLAYREKQQGNRKMLIRKWKAGLLARLSILALASSADAGEVRMTVAEYSAKTGPYFEEVKKAFEAENPGITLNFEVVPWDVLLQKLTTDISAGTNADLSIIGTRWLIDFVQQGIAEPLDGYMNDEFKGRFIETFLSPSVLDGKTYGLPIAASARAMYYNKDLFEKAGIKNPPANWDELKADAAKIKALGGENYGFGLQGKEIETDVYYYYAMWSYGTEILNKDGTSGLSTPGALEAAKLYKSMIDDGLTQPGVTSYAREDVQNLFKQGKVGMMITAPFLSNQIKEEAPNLKYGVAAIPAGPTGARGTYGVTDSVIMFQNSKNKEEAWKVLDFLFQKDWRAKFTQNEGFLPVNKEEAKMDYYVNNADLAAFTALLPDARFAPVIPGWEEIADITSNAMQSIYLGKGEPDAVLKDAAAKADAILKK</sequence>
<dbReference type="AlphaFoldDB" id="C0GBR8"/>
<keyword evidence="4" id="KW-0574">Periplasm</keyword>
<dbReference type="GO" id="GO:0042956">
    <property type="term" value="P:maltodextrin transmembrane transport"/>
    <property type="evidence" value="ECO:0007669"/>
    <property type="project" value="TreeGrafter"/>
</dbReference>
<dbReference type="GO" id="GO:1901982">
    <property type="term" value="F:maltose binding"/>
    <property type="evidence" value="ECO:0007669"/>
    <property type="project" value="TreeGrafter"/>
</dbReference>
<dbReference type="PROSITE" id="PS01037">
    <property type="entry name" value="SBP_BACTERIAL_1"/>
    <property type="match status" value="1"/>
</dbReference>